<dbReference type="InterPro" id="IPR008969">
    <property type="entry name" value="CarboxyPept-like_regulatory"/>
</dbReference>
<dbReference type="InterPro" id="IPR036942">
    <property type="entry name" value="Beta-barrel_TonB_sf"/>
</dbReference>
<dbReference type="RefSeq" id="WP_354617221.1">
    <property type="nucleotide sequence ID" value="NZ_JBEWYP010000001.1"/>
</dbReference>
<dbReference type="InterPro" id="IPR012910">
    <property type="entry name" value="Plug_dom"/>
</dbReference>
<dbReference type="Gene3D" id="2.170.130.10">
    <property type="entry name" value="TonB-dependent receptor, plug domain"/>
    <property type="match status" value="1"/>
</dbReference>
<evidence type="ECO:0000256" key="3">
    <source>
        <dbReference type="ARBA" id="ARBA00022452"/>
    </source>
</evidence>
<feature type="signal peptide" evidence="8">
    <location>
        <begin position="1"/>
        <end position="25"/>
    </location>
</feature>
<proteinExistence type="inferred from homology"/>
<dbReference type="SUPFAM" id="SSF56935">
    <property type="entry name" value="Porins"/>
    <property type="match status" value="1"/>
</dbReference>
<keyword evidence="11" id="KW-1185">Reference proteome</keyword>
<dbReference type="InterPro" id="IPR037066">
    <property type="entry name" value="Plug_dom_sf"/>
</dbReference>
<evidence type="ECO:0000256" key="1">
    <source>
        <dbReference type="ARBA" id="ARBA00004571"/>
    </source>
</evidence>
<evidence type="ECO:0000313" key="10">
    <source>
        <dbReference type="EMBL" id="MET7028366.1"/>
    </source>
</evidence>
<dbReference type="Gene3D" id="2.60.40.1120">
    <property type="entry name" value="Carboxypeptidase-like, regulatory domain"/>
    <property type="match status" value="1"/>
</dbReference>
<sequence length="853" mass="96746">MLKKHHKILHTTFLLLLFFTLATKAQNSKVVSIPLIDYIQSLEATFNVKFSYVDEDIQDLSISPIQSNDLAEILTGIQNHTQLQVKKLSDRYYTLYKSTTVDICAQVLDNFEANTIPGATIEVLGSSIAIVTNFEGSFKLENIPRQATLRIRFLGYKTRYIRAEELVNPSPCQQILLIPNYEELDEVILFKLLTTGLSQQRDGSILLTIDDFGILPGLIEPDILQTVQALPGIKSIDETVSDINVRGGTNDQNLIIWDGIKMYQSGHFFGLISAFNPYLTDKVTLIKNGTSAQYGGGVSSIINMESQNNIHDSFFGGAGFNLISGDVYAHVPLSRKLAFQVSARRSVTDFLNTPTYSRFFDKAFQDTKIKDNNSQSTDADIIREEDFYFYDISGKILYDLNEKQKVRLSFINIKNDLLYTETAKDSAQSSRSGLDQNNISFGGHLESTWTSNFSTDLNMYYTRYNLDARNSTDNGNQQLFQNNQVLETAVKLNTRYEFSETISMLNGYAFTEVGIINFTNVTQPAFKSNIKGVLRQHSVFSELNYNALNNKFNGRIGGRLNYLENLNTFKEWILEPRLSLTYNFTKHFNGEILGEFKNQATNQIIDLEQNFLGIEKNRWILSDNDELPITKSKQGSIGFKYDDKSWYVGLQGFYKEVNGISTSTQGFQNQNQFNGEIGKYDVKGVEFLINKKTNTFSTWLSYAYNLNNYTFEDITPNTFPNNLDIRHTVTFAGTYTYEGLKLGIGLNYRTGKPYTQPQEGDNAIDRTTFPNTINYQENNSSRLPDYLRADASVIYSFEMGNKVKASVGASILNLLNKRNVLNTYYRLNDDNQIQTIESVSLGITPNVSFRVSF</sequence>
<feature type="domain" description="TonB-dependent receptor plug" evidence="9">
    <location>
        <begin position="223"/>
        <end position="297"/>
    </location>
</feature>
<keyword evidence="6 7" id="KW-0998">Cell outer membrane</keyword>
<protein>
    <submittedName>
        <fullName evidence="10">Carboxypeptidase-like regulatory domain-containing protein</fullName>
    </submittedName>
</protein>
<keyword evidence="5 7" id="KW-0472">Membrane</keyword>
<comment type="subcellular location">
    <subcellularLocation>
        <location evidence="1 7">Cell outer membrane</location>
        <topology evidence="1 7">Multi-pass membrane protein</topology>
    </subcellularLocation>
</comment>
<keyword evidence="8" id="KW-0732">Signal</keyword>
<keyword evidence="2 7" id="KW-0813">Transport</keyword>
<gene>
    <name evidence="10" type="ORF">ABXZ32_03115</name>
</gene>
<evidence type="ECO:0000256" key="8">
    <source>
        <dbReference type="SAM" id="SignalP"/>
    </source>
</evidence>
<comment type="caution">
    <text evidence="10">The sequence shown here is derived from an EMBL/GenBank/DDBJ whole genome shotgun (WGS) entry which is preliminary data.</text>
</comment>
<dbReference type="SUPFAM" id="SSF49464">
    <property type="entry name" value="Carboxypeptidase regulatory domain-like"/>
    <property type="match status" value="1"/>
</dbReference>
<dbReference type="InterPro" id="IPR039426">
    <property type="entry name" value="TonB-dep_rcpt-like"/>
</dbReference>
<accession>A0ABV2TSX2</accession>
<evidence type="ECO:0000313" key="11">
    <source>
        <dbReference type="Proteomes" id="UP001549773"/>
    </source>
</evidence>
<evidence type="ECO:0000256" key="5">
    <source>
        <dbReference type="ARBA" id="ARBA00023136"/>
    </source>
</evidence>
<keyword evidence="4 7" id="KW-0812">Transmembrane</keyword>
<comment type="similarity">
    <text evidence="7">Belongs to the TonB-dependent receptor family.</text>
</comment>
<evidence type="ECO:0000256" key="2">
    <source>
        <dbReference type="ARBA" id="ARBA00022448"/>
    </source>
</evidence>
<dbReference type="Proteomes" id="UP001549773">
    <property type="component" value="Unassembled WGS sequence"/>
</dbReference>
<evidence type="ECO:0000259" key="9">
    <source>
        <dbReference type="Pfam" id="PF07715"/>
    </source>
</evidence>
<evidence type="ECO:0000256" key="4">
    <source>
        <dbReference type="ARBA" id="ARBA00022692"/>
    </source>
</evidence>
<organism evidence="10 11">
    <name type="scientific">Sediminicola luteus</name>
    <dbReference type="NCBI Taxonomy" id="319238"/>
    <lineage>
        <taxon>Bacteria</taxon>
        <taxon>Pseudomonadati</taxon>
        <taxon>Bacteroidota</taxon>
        <taxon>Flavobacteriia</taxon>
        <taxon>Flavobacteriales</taxon>
        <taxon>Flavobacteriaceae</taxon>
        <taxon>Sediminicola</taxon>
    </lineage>
</organism>
<evidence type="ECO:0000256" key="7">
    <source>
        <dbReference type="PROSITE-ProRule" id="PRU01360"/>
    </source>
</evidence>
<dbReference type="Gene3D" id="2.40.170.20">
    <property type="entry name" value="TonB-dependent receptor, beta-barrel domain"/>
    <property type="match status" value="1"/>
</dbReference>
<dbReference type="EMBL" id="JBEWYP010000001">
    <property type="protein sequence ID" value="MET7028366.1"/>
    <property type="molecule type" value="Genomic_DNA"/>
</dbReference>
<dbReference type="PROSITE" id="PS52016">
    <property type="entry name" value="TONB_DEPENDENT_REC_3"/>
    <property type="match status" value="1"/>
</dbReference>
<reference evidence="10 11" key="1">
    <citation type="submission" date="2024-07" db="EMBL/GenBank/DDBJ databases">
        <title>The genome sequence of type strain Sediminicola luteus GDMCC 1.2596T.</title>
        <authorList>
            <person name="Liu Y."/>
        </authorList>
    </citation>
    <scope>NUCLEOTIDE SEQUENCE [LARGE SCALE GENOMIC DNA]</scope>
    <source>
        <strain evidence="10 11">GDMCC 1.2596</strain>
    </source>
</reference>
<keyword evidence="3 7" id="KW-1134">Transmembrane beta strand</keyword>
<name>A0ABV2TSX2_9FLAO</name>
<dbReference type="Pfam" id="PF07715">
    <property type="entry name" value="Plug"/>
    <property type="match status" value="1"/>
</dbReference>
<dbReference type="Pfam" id="PF13715">
    <property type="entry name" value="CarbopepD_reg_2"/>
    <property type="match status" value="1"/>
</dbReference>
<feature type="chain" id="PRO_5046671601" evidence="8">
    <location>
        <begin position="26"/>
        <end position="853"/>
    </location>
</feature>
<evidence type="ECO:0000256" key="6">
    <source>
        <dbReference type="ARBA" id="ARBA00023237"/>
    </source>
</evidence>